<accession>A0A073K6T2</accession>
<evidence type="ECO:0008006" key="3">
    <source>
        <dbReference type="Google" id="ProtNLM"/>
    </source>
</evidence>
<dbReference type="Pfam" id="PF10014">
    <property type="entry name" value="2OG-Fe_Oxy_2"/>
    <property type="match status" value="1"/>
</dbReference>
<proteinExistence type="predicted"/>
<gene>
    <name evidence="1" type="ORF">BAMA_10630</name>
</gene>
<evidence type="ECO:0000313" key="1">
    <source>
        <dbReference type="EMBL" id="KEK17928.1"/>
    </source>
</evidence>
<protein>
    <recommendedName>
        <fullName evidence="3">L-isoleucine-4-hydroxylase</fullName>
    </recommendedName>
</protein>
<keyword evidence="2" id="KW-1185">Reference proteome</keyword>
<dbReference type="EMBL" id="JOTN01000020">
    <property type="protein sequence ID" value="KEK17928.1"/>
    <property type="molecule type" value="Genomic_DNA"/>
</dbReference>
<comment type="caution">
    <text evidence="1">The sequence shown here is derived from an EMBL/GenBank/DDBJ whole genome shotgun (WGS) entry which is preliminary data.</text>
</comment>
<dbReference type="Proteomes" id="UP000027822">
    <property type="component" value="Unassembled WGS sequence"/>
</dbReference>
<dbReference type="OrthoDB" id="6681382at2"/>
<sequence>MLTTVLSNENSLDVEKKVEEFESKGYLQISNDVFLQDAESHNLLTQAQLDYYNLENDAYGECRSRAYSRYIKYAGSSDYVLDTENGYFQSEEYNYDDGGKVRDFNSINDQFLHNPLIEKIVRFDSEFAFKTNIIDTNKDLIIGLHQVRYKATKDSPSFSSPIWLHKDDEPVVFLHLMNLSNTAMGGDNLIANSPREVNEFISLKDPLETLVFGQKVFHAVTPLGTECNTEAFRDILLVTFSYKETK</sequence>
<dbReference type="InterPro" id="IPR018724">
    <property type="entry name" value="2OG-Fe_dioxygenase"/>
</dbReference>
<dbReference type="RefSeq" id="WP_034642296.1">
    <property type="nucleotide sequence ID" value="NZ_CBCSJC010000034.1"/>
</dbReference>
<dbReference type="eggNOG" id="COG4340">
    <property type="taxonomic scope" value="Bacteria"/>
</dbReference>
<dbReference type="Gene3D" id="2.60.120.620">
    <property type="entry name" value="q2cbj1_9rhob like domain"/>
    <property type="match status" value="1"/>
</dbReference>
<dbReference type="STRING" id="574376.BAMA_10630"/>
<name>A0A073K6T2_9BACI</name>
<evidence type="ECO:0000313" key="2">
    <source>
        <dbReference type="Proteomes" id="UP000027822"/>
    </source>
</evidence>
<reference evidence="1 2" key="1">
    <citation type="submission" date="2014-06" db="EMBL/GenBank/DDBJ databases">
        <title>Draft genome sequence of Bacillus manliponensis JCM 15802 (MCCC 1A00708).</title>
        <authorList>
            <person name="Lai Q."/>
            <person name="Liu Y."/>
            <person name="Shao Z."/>
        </authorList>
    </citation>
    <scope>NUCLEOTIDE SEQUENCE [LARGE SCALE GENOMIC DNA]</scope>
    <source>
        <strain evidence="1 2">JCM 15802</strain>
    </source>
</reference>
<dbReference type="GO" id="GO:0051213">
    <property type="term" value="F:dioxygenase activity"/>
    <property type="evidence" value="ECO:0007669"/>
    <property type="project" value="InterPro"/>
</dbReference>
<dbReference type="AlphaFoldDB" id="A0A073K6T2"/>
<organism evidence="1 2">
    <name type="scientific">Bacillus manliponensis</name>
    <dbReference type="NCBI Taxonomy" id="574376"/>
    <lineage>
        <taxon>Bacteria</taxon>
        <taxon>Bacillati</taxon>
        <taxon>Bacillota</taxon>
        <taxon>Bacilli</taxon>
        <taxon>Bacillales</taxon>
        <taxon>Bacillaceae</taxon>
        <taxon>Bacillus</taxon>
        <taxon>Bacillus cereus group</taxon>
    </lineage>
</organism>